<dbReference type="Proteomes" id="UP000054099">
    <property type="component" value="Unassembled WGS sequence"/>
</dbReference>
<dbReference type="Pfam" id="PF12867">
    <property type="entry name" value="DinB_2"/>
    <property type="match status" value="1"/>
</dbReference>
<gene>
    <name evidence="2" type="ORF">AS030_02360</name>
</gene>
<feature type="domain" description="DinB-like" evidence="1">
    <location>
        <begin position="25"/>
        <end position="147"/>
    </location>
</feature>
<dbReference type="Gene3D" id="1.20.120.450">
    <property type="entry name" value="dinb family like domain"/>
    <property type="match status" value="1"/>
</dbReference>
<keyword evidence="3" id="KW-1185">Reference proteome</keyword>
<dbReference type="InterPro" id="IPR024775">
    <property type="entry name" value="DinB-like"/>
</dbReference>
<protein>
    <recommendedName>
        <fullName evidence="1">DinB-like domain-containing protein</fullName>
    </recommendedName>
</protein>
<accession>A0A0V8JB58</accession>
<dbReference type="InterPro" id="IPR034660">
    <property type="entry name" value="DinB/YfiT-like"/>
</dbReference>
<dbReference type="OrthoDB" id="9798830at2"/>
<comment type="caution">
    <text evidence="2">The sequence shown here is derived from an EMBL/GenBank/DDBJ whole genome shotgun (WGS) entry which is preliminary data.</text>
</comment>
<dbReference type="SUPFAM" id="SSF109854">
    <property type="entry name" value="DinB/YfiT-like putative metalloenzymes"/>
    <property type="match status" value="1"/>
</dbReference>
<reference evidence="2 3" key="1">
    <citation type="journal article" date="2014" name="Antonie Van Leeuwenhoek">
        <title>Fictibacillus enclensis sp. nov., isolated from marine sediment.</title>
        <authorList>
            <person name="Dastager S.G."/>
            <person name="Mawlankar R."/>
            <person name="Srinivasan K."/>
            <person name="Tang S.K."/>
            <person name="Lee J.C."/>
            <person name="Ramana V.V."/>
            <person name="Shouche Y.S."/>
        </authorList>
    </citation>
    <scope>NUCLEOTIDE SEQUENCE [LARGE SCALE GENOMIC DNA]</scope>
    <source>
        <strain evidence="2 3">NIO-1003</strain>
    </source>
</reference>
<evidence type="ECO:0000259" key="1">
    <source>
        <dbReference type="Pfam" id="PF12867"/>
    </source>
</evidence>
<name>A0A0V8JB58_9BACL</name>
<dbReference type="EMBL" id="LNQN01000001">
    <property type="protein sequence ID" value="KSU84418.1"/>
    <property type="molecule type" value="Genomic_DNA"/>
</dbReference>
<evidence type="ECO:0000313" key="3">
    <source>
        <dbReference type="Proteomes" id="UP000054099"/>
    </source>
</evidence>
<organism evidence="2 3">
    <name type="scientific">Fictibacillus enclensis</name>
    <dbReference type="NCBI Taxonomy" id="1017270"/>
    <lineage>
        <taxon>Bacteria</taxon>
        <taxon>Bacillati</taxon>
        <taxon>Bacillota</taxon>
        <taxon>Bacilli</taxon>
        <taxon>Bacillales</taxon>
        <taxon>Fictibacillaceae</taxon>
        <taxon>Fictibacillus</taxon>
    </lineage>
</organism>
<evidence type="ECO:0000313" key="2">
    <source>
        <dbReference type="EMBL" id="KSU84418.1"/>
    </source>
</evidence>
<dbReference type="AlphaFoldDB" id="A0A0V8JB58"/>
<sequence>MSKFELLVREMRHAYDQRDWYAPLKPALEGLSAQQASWRPEGYGVNTIWETANHLLYYKRQLLHYLKGVEMSNCSQTNNETFKVDSPHDEEAWRQTVLQIEEVQQELLNIVGTKNDEDFDTLLADGDPMGNYISSLVRHDSFHTGQIIQLRKLQGSWPSKR</sequence>
<proteinExistence type="predicted"/>
<dbReference type="RefSeq" id="WP_061967954.1">
    <property type="nucleotide sequence ID" value="NZ_FMAV01000001.1"/>
</dbReference>